<organism evidence="1 2">
    <name type="scientific">Melastoma candidum</name>
    <dbReference type="NCBI Taxonomy" id="119954"/>
    <lineage>
        <taxon>Eukaryota</taxon>
        <taxon>Viridiplantae</taxon>
        <taxon>Streptophyta</taxon>
        <taxon>Embryophyta</taxon>
        <taxon>Tracheophyta</taxon>
        <taxon>Spermatophyta</taxon>
        <taxon>Magnoliopsida</taxon>
        <taxon>eudicotyledons</taxon>
        <taxon>Gunneridae</taxon>
        <taxon>Pentapetalae</taxon>
        <taxon>rosids</taxon>
        <taxon>malvids</taxon>
        <taxon>Myrtales</taxon>
        <taxon>Melastomataceae</taxon>
        <taxon>Melastomatoideae</taxon>
        <taxon>Melastomateae</taxon>
        <taxon>Melastoma</taxon>
    </lineage>
</organism>
<evidence type="ECO:0000313" key="2">
    <source>
        <dbReference type="Proteomes" id="UP001057402"/>
    </source>
</evidence>
<dbReference type="Proteomes" id="UP001057402">
    <property type="component" value="Chromosome 10"/>
</dbReference>
<evidence type="ECO:0000313" key="1">
    <source>
        <dbReference type="EMBL" id="KAI4319763.1"/>
    </source>
</evidence>
<dbReference type="EMBL" id="CM042889">
    <property type="protein sequence ID" value="KAI4319763.1"/>
    <property type="molecule type" value="Genomic_DNA"/>
</dbReference>
<proteinExistence type="predicted"/>
<gene>
    <name evidence="1" type="ORF">MLD38_033325</name>
</gene>
<name>A0ACB9M6W1_9MYRT</name>
<keyword evidence="2" id="KW-1185">Reference proteome</keyword>
<sequence length="184" mass="20108">MNFNNMKVPKVPRGGAASSLFQLGVLGSAGLYAAANSLYNVEGRHGAIMSNCLSVKKLDEKTSVSDRGIGYPEGTHIMIPWFERPIIYDVRARPRMLESTSGSCDLQVKIGLRVLTCPVPDELLLYIHNASQLITQREVAAQEAERTELLWKKAEQDKRSAIIKAQGEAVKLQQTTRPSSPGGG</sequence>
<reference evidence="2" key="1">
    <citation type="journal article" date="2023" name="Front. Plant Sci.">
        <title>Chromosomal-level genome assembly of Melastoma candidum provides insights into trichome evolution.</title>
        <authorList>
            <person name="Zhong Y."/>
            <person name="Wu W."/>
            <person name="Sun C."/>
            <person name="Zou P."/>
            <person name="Liu Y."/>
            <person name="Dai S."/>
            <person name="Zhou R."/>
        </authorList>
    </citation>
    <scope>NUCLEOTIDE SEQUENCE [LARGE SCALE GENOMIC DNA]</scope>
</reference>
<accession>A0ACB9M6W1</accession>
<protein>
    <submittedName>
        <fullName evidence="1">Uncharacterized protein</fullName>
    </submittedName>
</protein>
<comment type="caution">
    <text evidence="1">The sequence shown here is derived from an EMBL/GenBank/DDBJ whole genome shotgun (WGS) entry which is preliminary data.</text>
</comment>